<protein>
    <submittedName>
        <fullName evidence="1">Uncharacterized protein</fullName>
    </submittedName>
</protein>
<proteinExistence type="predicted"/>
<gene>
    <name evidence="1" type="ORF">AXF42_Ash003887</name>
</gene>
<evidence type="ECO:0000313" key="1">
    <source>
        <dbReference type="EMBL" id="PKA55250.1"/>
    </source>
</evidence>
<name>A0A2I0AI88_9ASPA</name>
<reference evidence="1 2" key="1">
    <citation type="journal article" date="2017" name="Nature">
        <title>The Apostasia genome and the evolution of orchids.</title>
        <authorList>
            <person name="Zhang G.Q."/>
            <person name="Liu K.W."/>
            <person name="Li Z."/>
            <person name="Lohaus R."/>
            <person name="Hsiao Y.Y."/>
            <person name="Niu S.C."/>
            <person name="Wang J.Y."/>
            <person name="Lin Y.C."/>
            <person name="Xu Q."/>
            <person name="Chen L.J."/>
            <person name="Yoshida K."/>
            <person name="Fujiwara S."/>
            <person name="Wang Z.W."/>
            <person name="Zhang Y.Q."/>
            <person name="Mitsuda N."/>
            <person name="Wang M."/>
            <person name="Liu G.H."/>
            <person name="Pecoraro L."/>
            <person name="Huang H.X."/>
            <person name="Xiao X.J."/>
            <person name="Lin M."/>
            <person name="Wu X.Y."/>
            <person name="Wu W.L."/>
            <person name="Chen Y.Y."/>
            <person name="Chang S.B."/>
            <person name="Sakamoto S."/>
            <person name="Ohme-Takagi M."/>
            <person name="Yagi M."/>
            <person name="Zeng S.J."/>
            <person name="Shen C.Y."/>
            <person name="Yeh C.M."/>
            <person name="Luo Y.B."/>
            <person name="Tsai W.C."/>
            <person name="Van de Peer Y."/>
            <person name="Liu Z.J."/>
        </authorList>
    </citation>
    <scope>NUCLEOTIDE SEQUENCE [LARGE SCALE GENOMIC DNA]</scope>
    <source>
        <strain evidence="2">cv. Shenzhen</strain>
        <tissue evidence="1">Stem</tissue>
    </source>
</reference>
<organism evidence="1 2">
    <name type="scientific">Apostasia shenzhenica</name>
    <dbReference type="NCBI Taxonomy" id="1088818"/>
    <lineage>
        <taxon>Eukaryota</taxon>
        <taxon>Viridiplantae</taxon>
        <taxon>Streptophyta</taxon>
        <taxon>Embryophyta</taxon>
        <taxon>Tracheophyta</taxon>
        <taxon>Spermatophyta</taxon>
        <taxon>Magnoliopsida</taxon>
        <taxon>Liliopsida</taxon>
        <taxon>Asparagales</taxon>
        <taxon>Orchidaceae</taxon>
        <taxon>Apostasioideae</taxon>
        <taxon>Apostasia</taxon>
    </lineage>
</organism>
<dbReference type="Proteomes" id="UP000236161">
    <property type="component" value="Unassembled WGS sequence"/>
</dbReference>
<keyword evidence="2" id="KW-1185">Reference proteome</keyword>
<sequence>MIGAGLAGFGFAWFVRSPALFSRAGRVDSPSATRTSPANSECCEASLPFYRTLPDDEIRRKLYGFRPDSAQVASDSSCFRVLWLLSMCNLDCLVSLSVYVL</sequence>
<dbReference type="EMBL" id="KZ451980">
    <property type="protein sequence ID" value="PKA55250.1"/>
    <property type="molecule type" value="Genomic_DNA"/>
</dbReference>
<evidence type="ECO:0000313" key="2">
    <source>
        <dbReference type="Proteomes" id="UP000236161"/>
    </source>
</evidence>
<accession>A0A2I0AI88</accession>
<dbReference type="AlphaFoldDB" id="A0A2I0AI88"/>